<protein>
    <submittedName>
        <fullName evidence="5">Helix-turn-helix transcriptional regulator</fullName>
    </submittedName>
</protein>
<proteinExistence type="predicted"/>
<dbReference type="InterPro" id="IPR016032">
    <property type="entry name" value="Sig_transdc_resp-reg_C-effctor"/>
</dbReference>
<dbReference type="Pfam" id="PF00196">
    <property type="entry name" value="GerE"/>
    <property type="match status" value="1"/>
</dbReference>
<dbReference type="SMART" id="SM00421">
    <property type="entry name" value="HTH_LUXR"/>
    <property type="match status" value="1"/>
</dbReference>
<dbReference type="InterPro" id="IPR036388">
    <property type="entry name" value="WH-like_DNA-bd_sf"/>
</dbReference>
<reference evidence="5 6" key="1">
    <citation type="submission" date="2016-10" db="EMBL/GenBank/DDBJ databases">
        <title>The Draft Genome Sequence of the Potato Rhizosphere Bacteria Ochrobactrum sp. IPA7.2.</title>
        <authorList>
            <person name="Gogoleva N.E."/>
            <person name="Khlopko Y.A."/>
            <person name="Burygin G.L."/>
            <person name="Plotnikov A.O."/>
        </authorList>
    </citation>
    <scope>NUCLEOTIDE SEQUENCE [LARGE SCALE GENOMIC DNA]</scope>
    <source>
        <strain evidence="5 6">IPA7.2</strain>
    </source>
</reference>
<accession>A0A1J6HYJ6</accession>
<dbReference type="GO" id="GO:0003677">
    <property type="term" value="F:DNA binding"/>
    <property type="evidence" value="ECO:0007669"/>
    <property type="project" value="UniProtKB-KW"/>
</dbReference>
<dbReference type="Proteomes" id="UP000182985">
    <property type="component" value="Unassembled WGS sequence"/>
</dbReference>
<dbReference type="EMBL" id="MOEC01000047">
    <property type="protein sequence ID" value="OIS90574.1"/>
    <property type="molecule type" value="Genomic_DNA"/>
</dbReference>
<keyword evidence="6" id="KW-1185">Reference proteome</keyword>
<evidence type="ECO:0000256" key="1">
    <source>
        <dbReference type="ARBA" id="ARBA00023015"/>
    </source>
</evidence>
<dbReference type="InterPro" id="IPR000792">
    <property type="entry name" value="Tscrpt_reg_LuxR_C"/>
</dbReference>
<feature type="domain" description="HTH luxR-type" evidence="4">
    <location>
        <begin position="198"/>
        <end position="263"/>
    </location>
</feature>
<gene>
    <name evidence="5" type="ORF">BLA27_26155</name>
</gene>
<dbReference type="PRINTS" id="PR00038">
    <property type="entry name" value="HTHLUXR"/>
</dbReference>
<keyword evidence="2" id="KW-0238">DNA-binding</keyword>
<keyword evidence="1" id="KW-0805">Transcription regulation</keyword>
<name>A0A1J6HYJ6_9HYPH</name>
<evidence type="ECO:0000313" key="5">
    <source>
        <dbReference type="EMBL" id="OIS90574.1"/>
    </source>
</evidence>
<evidence type="ECO:0000256" key="3">
    <source>
        <dbReference type="ARBA" id="ARBA00023163"/>
    </source>
</evidence>
<evidence type="ECO:0000259" key="4">
    <source>
        <dbReference type="PROSITE" id="PS50043"/>
    </source>
</evidence>
<dbReference type="AlphaFoldDB" id="A0A1J6HYJ6"/>
<dbReference type="GO" id="GO:0006355">
    <property type="term" value="P:regulation of DNA-templated transcription"/>
    <property type="evidence" value="ECO:0007669"/>
    <property type="project" value="InterPro"/>
</dbReference>
<comment type="caution">
    <text evidence="5">The sequence shown here is derived from an EMBL/GenBank/DDBJ whole genome shotgun (WGS) entry which is preliminary data.</text>
</comment>
<dbReference type="PANTHER" id="PTHR44688:SF16">
    <property type="entry name" value="DNA-BINDING TRANSCRIPTIONAL ACTIVATOR DEVR_DOSR"/>
    <property type="match status" value="1"/>
</dbReference>
<organism evidence="5 6">
    <name type="scientific">Brucella cytisi</name>
    <dbReference type="NCBI Taxonomy" id="407152"/>
    <lineage>
        <taxon>Bacteria</taxon>
        <taxon>Pseudomonadati</taxon>
        <taxon>Pseudomonadota</taxon>
        <taxon>Alphaproteobacteria</taxon>
        <taxon>Hyphomicrobiales</taxon>
        <taxon>Brucellaceae</taxon>
        <taxon>Brucella/Ochrobactrum group</taxon>
        <taxon>Brucella</taxon>
    </lineage>
</organism>
<keyword evidence="3" id="KW-0804">Transcription</keyword>
<dbReference type="CDD" id="cd06170">
    <property type="entry name" value="LuxR_C_like"/>
    <property type="match status" value="1"/>
</dbReference>
<dbReference type="SUPFAM" id="SSF46894">
    <property type="entry name" value="C-terminal effector domain of the bipartite response regulators"/>
    <property type="match status" value="1"/>
</dbReference>
<sequence>MTVHVREAEGISNIIRSIGTTGFGNILDRNLQSHIDFDMSCIFVFTFNDRPVLVHDGYSRTVSRKALDAYMRGGYLLDPFYVACVNEHPAGLWRMSELAPDSFFNSGFVIARDIHPCVSSEAGALVEEIGFIVPLKGRTAAVYSLMRNQGKQPFSEPEIEALRSMAPVLSAAISSHHQQVIPAVNTSHEKEDIEATFLGVFQDTLTPTQRIVARLILRGHSNLSIARNMNISEGTAKIHRSNIYKRLSISSQSELFQLFIGYLTNEHH</sequence>
<evidence type="ECO:0000313" key="6">
    <source>
        <dbReference type="Proteomes" id="UP000182985"/>
    </source>
</evidence>
<dbReference type="Gene3D" id="1.10.10.10">
    <property type="entry name" value="Winged helix-like DNA-binding domain superfamily/Winged helix DNA-binding domain"/>
    <property type="match status" value="1"/>
</dbReference>
<dbReference type="PROSITE" id="PS50043">
    <property type="entry name" value="HTH_LUXR_2"/>
    <property type="match status" value="1"/>
</dbReference>
<dbReference type="PANTHER" id="PTHR44688">
    <property type="entry name" value="DNA-BINDING TRANSCRIPTIONAL ACTIVATOR DEVR_DOSR"/>
    <property type="match status" value="1"/>
</dbReference>
<evidence type="ECO:0000256" key="2">
    <source>
        <dbReference type="ARBA" id="ARBA00023125"/>
    </source>
</evidence>
<dbReference type="RefSeq" id="WP_071634201.1">
    <property type="nucleotide sequence ID" value="NZ_JBCAUP010000007.1"/>
</dbReference>